<dbReference type="Pfam" id="PF00142">
    <property type="entry name" value="Fer4_NifH"/>
    <property type="match status" value="1"/>
</dbReference>
<comment type="catalytic activity">
    <reaction evidence="11">
        <text>N2 + 8 reduced [2Fe-2S]-[ferredoxin] + 16 ATP + 16 H2O = H2 + 8 oxidized [2Fe-2S]-[ferredoxin] + 2 NH4(+) + 16 ADP + 16 phosphate + 6 H(+)</text>
        <dbReference type="Rhea" id="RHEA:21448"/>
        <dbReference type="Rhea" id="RHEA-COMP:10000"/>
        <dbReference type="Rhea" id="RHEA-COMP:10001"/>
        <dbReference type="ChEBI" id="CHEBI:15377"/>
        <dbReference type="ChEBI" id="CHEBI:15378"/>
        <dbReference type="ChEBI" id="CHEBI:17997"/>
        <dbReference type="ChEBI" id="CHEBI:18276"/>
        <dbReference type="ChEBI" id="CHEBI:28938"/>
        <dbReference type="ChEBI" id="CHEBI:30616"/>
        <dbReference type="ChEBI" id="CHEBI:33737"/>
        <dbReference type="ChEBI" id="CHEBI:33738"/>
        <dbReference type="ChEBI" id="CHEBI:43474"/>
        <dbReference type="ChEBI" id="CHEBI:456216"/>
        <dbReference type="EC" id="1.18.6.1"/>
    </reaction>
</comment>
<comment type="cofactor">
    <cofactor evidence="1">
        <name>[4Fe-4S] cluster</name>
        <dbReference type="ChEBI" id="CHEBI:49883"/>
    </cofactor>
</comment>
<evidence type="ECO:0000313" key="14">
    <source>
        <dbReference type="Proteomes" id="UP001524944"/>
    </source>
</evidence>
<comment type="caution">
    <text evidence="13">The sequence shown here is derived from an EMBL/GenBank/DDBJ whole genome shotgun (WGS) entry which is preliminary data.</text>
</comment>
<dbReference type="PRINTS" id="PR00091">
    <property type="entry name" value="NITROGNASEII"/>
</dbReference>
<comment type="similarity">
    <text evidence="3 12">Belongs to the NifH/BchL/ChlL family.</text>
</comment>
<sequence>MKRPIKIAFYGKGGIGKSTIASNIAAAMGSLGLKVLFIGCDPKSDSVKNIVGGKIKSMLHLILEKGDFLAEEDFLEKGFLNISCIETGGPSPGVGCAGRGIITVMEELEKHNIFDKDWDVIIYDVLGDVVCGGFAVPMREGYVDRVLLVSSSEYMSIYAANNILKSIEVFSDQKEPFLGGIIHNQRNDNAMGGLVRDFSEKVKVPIISEIPFAKEIIFSELDYKTVIEKYPDSAIASRFIETSKTIMAGITGVIPKPLEEGELEQLSKEYLSLIVDEGQLC</sequence>
<evidence type="ECO:0000313" key="13">
    <source>
        <dbReference type="EMBL" id="MCR6546924.1"/>
    </source>
</evidence>
<keyword evidence="14" id="KW-1185">Reference proteome</keyword>
<evidence type="ECO:0000256" key="4">
    <source>
        <dbReference type="ARBA" id="ARBA00011738"/>
    </source>
</evidence>
<keyword evidence="7 12" id="KW-0547">Nucleotide-binding</keyword>
<comment type="subunit">
    <text evidence="4">Homodimer.</text>
</comment>
<dbReference type="Proteomes" id="UP001524944">
    <property type="component" value="Unassembled WGS sequence"/>
</dbReference>
<dbReference type="PROSITE" id="PS00692">
    <property type="entry name" value="NIFH_FRXC_2"/>
    <property type="match status" value="1"/>
</dbReference>
<reference evidence="13 14" key="1">
    <citation type="submission" date="2022-08" db="EMBL/GenBank/DDBJ databases">
        <title>Proteogenomics of the novel Dehalobacterium formicoaceticum strain EZ94 highlights a key role of methyltransferases during anaerobic dichloromethane degradation.</title>
        <authorList>
            <person name="Wasmund K."/>
        </authorList>
    </citation>
    <scope>NUCLEOTIDE SEQUENCE [LARGE SCALE GENOMIC DNA]</scope>
    <source>
        <strain evidence="13 14">EZ94</strain>
    </source>
</reference>
<name>A0ABT1YAG9_9FIRM</name>
<keyword evidence="12" id="KW-0004">4Fe-4S</keyword>
<dbReference type="PIRSF" id="PIRSF000363">
    <property type="entry name" value="Nitrogenase_iron"/>
    <property type="match status" value="1"/>
</dbReference>
<evidence type="ECO:0000256" key="11">
    <source>
        <dbReference type="ARBA" id="ARBA00047967"/>
    </source>
</evidence>
<dbReference type="EMBL" id="JANPWE010000014">
    <property type="protein sequence ID" value="MCR6546924.1"/>
    <property type="molecule type" value="Genomic_DNA"/>
</dbReference>
<organism evidence="13 14">
    <name type="scientific">Dehalobacterium formicoaceticum</name>
    <dbReference type="NCBI Taxonomy" id="51515"/>
    <lineage>
        <taxon>Bacteria</taxon>
        <taxon>Bacillati</taxon>
        <taxon>Bacillota</taxon>
        <taxon>Clostridia</taxon>
        <taxon>Eubacteriales</taxon>
        <taxon>Peptococcaceae</taxon>
        <taxon>Dehalobacterium</taxon>
    </lineage>
</organism>
<evidence type="ECO:0000256" key="12">
    <source>
        <dbReference type="RuleBase" id="RU003688"/>
    </source>
</evidence>
<dbReference type="InterPro" id="IPR030655">
    <property type="entry name" value="NifH/chlL_CS"/>
</dbReference>
<accession>A0ABT1YAG9</accession>
<comment type="function">
    <text evidence="2">The key enzymatic reactions in nitrogen fixation are catalyzed by the nitrogenase complex, which has 2 components: the iron protein and the molybdenum-iron protein.</text>
</comment>
<evidence type="ECO:0000256" key="5">
    <source>
        <dbReference type="ARBA" id="ARBA00012773"/>
    </source>
</evidence>
<keyword evidence="8 12" id="KW-0067">ATP-binding</keyword>
<evidence type="ECO:0000256" key="8">
    <source>
        <dbReference type="ARBA" id="ARBA00022840"/>
    </source>
</evidence>
<evidence type="ECO:0000256" key="3">
    <source>
        <dbReference type="ARBA" id="ARBA00005504"/>
    </source>
</evidence>
<dbReference type="Gene3D" id="3.40.50.300">
    <property type="entry name" value="P-loop containing nucleotide triphosphate hydrolases"/>
    <property type="match status" value="1"/>
</dbReference>
<dbReference type="SUPFAM" id="SSF52540">
    <property type="entry name" value="P-loop containing nucleoside triphosphate hydrolases"/>
    <property type="match status" value="1"/>
</dbReference>
<dbReference type="EC" id="1.18.6.1" evidence="5"/>
<evidence type="ECO:0000256" key="6">
    <source>
        <dbReference type="ARBA" id="ARBA00022723"/>
    </source>
</evidence>
<keyword evidence="12" id="KW-0560">Oxidoreductase</keyword>
<dbReference type="RefSeq" id="WP_198306515.1">
    <property type="nucleotide sequence ID" value="NZ_CP022121.1"/>
</dbReference>
<keyword evidence="10 12" id="KW-0411">Iron-sulfur</keyword>
<evidence type="ECO:0000256" key="1">
    <source>
        <dbReference type="ARBA" id="ARBA00001966"/>
    </source>
</evidence>
<keyword evidence="6 12" id="KW-0479">Metal-binding</keyword>
<keyword evidence="9 12" id="KW-0408">Iron</keyword>
<evidence type="ECO:0000256" key="10">
    <source>
        <dbReference type="ARBA" id="ARBA00023014"/>
    </source>
</evidence>
<dbReference type="PANTHER" id="PTHR42864">
    <property type="entry name" value="LIGHT-INDEPENDENT PROTOCHLOROPHYLLIDE REDUCTASE IRON-SULFUR ATP-BINDING PROTEIN"/>
    <property type="match status" value="1"/>
</dbReference>
<dbReference type="PROSITE" id="PS51026">
    <property type="entry name" value="NIFH_FRXC_3"/>
    <property type="match status" value="1"/>
</dbReference>
<dbReference type="CDD" id="cd02040">
    <property type="entry name" value="NifH"/>
    <property type="match status" value="1"/>
</dbReference>
<dbReference type="PROSITE" id="PS00746">
    <property type="entry name" value="NIFH_FRXC_1"/>
    <property type="match status" value="1"/>
</dbReference>
<gene>
    <name evidence="13" type="ORF">NVS47_15635</name>
</gene>
<dbReference type="InterPro" id="IPR000392">
    <property type="entry name" value="NifH/frxC"/>
</dbReference>
<evidence type="ECO:0000256" key="2">
    <source>
        <dbReference type="ARBA" id="ARBA00002234"/>
    </source>
</evidence>
<proteinExistence type="inferred from homology"/>
<dbReference type="PANTHER" id="PTHR42864:SF2">
    <property type="entry name" value="LIGHT-INDEPENDENT PROTOCHLOROPHYLLIDE REDUCTASE IRON-SULFUR ATP-BINDING PROTEIN"/>
    <property type="match status" value="1"/>
</dbReference>
<protein>
    <recommendedName>
        <fullName evidence="5">nitrogenase</fullName>
        <ecNumber evidence="5">1.18.6.1</ecNumber>
    </recommendedName>
</protein>
<evidence type="ECO:0000256" key="9">
    <source>
        <dbReference type="ARBA" id="ARBA00023004"/>
    </source>
</evidence>
<evidence type="ECO:0000256" key="7">
    <source>
        <dbReference type="ARBA" id="ARBA00022741"/>
    </source>
</evidence>
<dbReference type="InterPro" id="IPR027417">
    <property type="entry name" value="P-loop_NTPase"/>
</dbReference>